<evidence type="ECO:0000256" key="1">
    <source>
        <dbReference type="SAM" id="MobiDB-lite"/>
    </source>
</evidence>
<protein>
    <submittedName>
        <fullName evidence="2">Uncharacterized protein</fullName>
    </submittedName>
</protein>
<comment type="caution">
    <text evidence="2">The sequence shown here is derived from an EMBL/GenBank/DDBJ whole genome shotgun (WGS) entry which is preliminary data.</text>
</comment>
<feature type="compositionally biased region" description="Low complexity" evidence="1">
    <location>
        <begin position="35"/>
        <end position="56"/>
    </location>
</feature>
<sequence length="98" mass="10862">MIGKRNNTSNHSTSPVRGYNLSGFRWLHNNPRGKSSSPIIEEQPSSQQQQDQNEPSAHILIQSVAPKGGSAAQRRAQREAFEDLMHGQNALDVILQES</sequence>
<dbReference type="AlphaFoldDB" id="A0A9N8HGL8"/>
<gene>
    <name evidence="2" type="ORF">SEMRO_491_G153680.1</name>
</gene>
<feature type="compositionally biased region" description="Polar residues" evidence="1">
    <location>
        <begin position="1"/>
        <end position="15"/>
    </location>
</feature>
<accession>A0A9N8HGL8</accession>
<evidence type="ECO:0000313" key="3">
    <source>
        <dbReference type="Proteomes" id="UP001153069"/>
    </source>
</evidence>
<organism evidence="2 3">
    <name type="scientific">Seminavis robusta</name>
    <dbReference type="NCBI Taxonomy" id="568900"/>
    <lineage>
        <taxon>Eukaryota</taxon>
        <taxon>Sar</taxon>
        <taxon>Stramenopiles</taxon>
        <taxon>Ochrophyta</taxon>
        <taxon>Bacillariophyta</taxon>
        <taxon>Bacillariophyceae</taxon>
        <taxon>Bacillariophycidae</taxon>
        <taxon>Naviculales</taxon>
        <taxon>Naviculaceae</taxon>
        <taxon>Seminavis</taxon>
    </lineage>
</organism>
<dbReference type="Proteomes" id="UP001153069">
    <property type="component" value="Unassembled WGS sequence"/>
</dbReference>
<reference evidence="2" key="1">
    <citation type="submission" date="2020-06" db="EMBL/GenBank/DDBJ databases">
        <authorList>
            <consortium name="Plant Systems Biology data submission"/>
        </authorList>
    </citation>
    <scope>NUCLEOTIDE SEQUENCE</scope>
    <source>
        <strain evidence="2">D6</strain>
    </source>
</reference>
<proteinExistence type="predicted"/>
<name>A0A9N8HGL8_9STRA</name>
<feature type="region of interest" description="Disordered" evidence="1">
    <location>
        <begin position="1"/>
        <end position="57"/>
    </location>
</feature>
<evidence type="ECO:0000313" key="2">
    <source>
        <dbReference type="EMBL" id="CAB9511570.1"/>
    </source>
</evidence>
<dbReference type="EMBL" id="CAICTM010000490">
    <property type="protein sequence ID" value="CAB9511570.1"/>
    <property type="molecule type" value="Genomic_DNA"/>
</dbReference>
<keyword evidence="3" id="KW-1185">Reference proteome</keyword>